<feature type="transmembrane region" description="Helical" evidence="1">
    <location>
        <begin position="34"/>
        <end position="59"/>
    </location>
</feature>
<keyword evidence="3" id="KW-1185">Reference proteome</keyword>
<evidence type="ECO:0000313" key="2">
    <source>
        <dbReference type="EMBL" id="MDT0622629.1"/>
    </source>
</evidence>
<reference evidence="2 3" key="1">
    <citation type="submission" date="2023-09" db="EMBL/GenBank/DDBJ databases">
        <authorList>
            <person name="Rey-Velasco X."/>
        </authorList>
    </citation>
    <scope>NUCLEOTIDE SEQUENCE [LARGE SCALE GENOMIC DNA]</scope>
    <source>
        <strain evidence="2 3">P007</strain>
    </source>
</reference>
<keyword evidence="1" id="KW-1133">Transmembrane helix</keyword>
<dbReference type="Proteomes" id="UP001250662">
    <property type="component" value="Unassembled WGS sequence"/>
</dbReference>
<feature type="transmembrane region" description="Helical" evidence="1">
    <location>
        <begin position="71"/>
        <end position="87"/>
    </location>
</feature>
<gene>
    <name evidence="2" type="ORF">RM520_13445</name>
</gene>
<dbReference type="EMBL" id="JAVRHU010000004">
    <property type="protein sequence ID" value="MDT0622629.1"/>
    <property type="molecule type" value="Genomic_DNA"/>
</dbReference>
<comment type="caution">
    <text evidence="2">The sequence shown here is derived from an EMBL/GenBank/DDBJ whole genome shotgun (WGS) entry which is preliminary data.</text>
</comment>
<protein>
    <submittedName>
        <fullName evidence="2">Uncharacterized protein</fullName>
    </submittedName>
</protein>
<sequence length="134" mass="15221">MSTSDNENLSDLLEDLKAGFNLHRIKIKGRIRNSYIKIGLGVLIVVALIAVSYLDATIFDAISGLKERLEFAAPIMGVPTSFTFASLNQTKSLKKQMEGIYDFEDKVSEWEKGLSEFNKKDVLSLEHEFERYIR</sequence>
<evidence type="ECO:0000313" key="3">
    <source>
        <dbReference type="Proteomes" id="UP001250662"/>
    </source>
</evidence>
<keyword evidence="1" id="KW-0472">Membrane</keyword>
<keyword evidence="1" id="KW-0812">Transmembrane</keyword>
<evidence type="ECO:0000256" key="1">
    <source>
        <dbReference type="SAM" id="Phobius"/>
    </source>
</evidence>
<proteinExistence type="predicted"/>
<dbReference type="RefSeq" id="WP_311388341.1">
    <property type="nucleotide sequence ID" value="NZ_JAVRHU010000004.1"/>
</dbReference>
<organism evidence="2 3">
    <name type="scientific">Croceitalea vernalis</name>
    <dbReference type="NCBI Taxonomy" id="3075599"/>
    <lineage>
        <taxon>Bacteria</taxon>
        <taxon>Pseudomonadati</taxon>
        <taxon>Bacteroidota</taxon>
        <taxon>Flavobacteriia</taxon>
        <taxon>Flavobacteriales</taxon>
        <taxon>Flavobacteriaceae</taxon>
        <taxon>Croceitalea</taxon>
    </lineage>
</organism>
<accession>A0ABU3BKI0</accession>
<name>A0ABU3BKI0_9FLAO</name>